<evidence type="ECO:0000256" key="2">
    <source>
        <dbReference type="SAM" id="SignalP"/>
    </source>
</evidence>
<evidence type="ECO:0000313" key="4">
    <source>
        <dbReference type="Proteomes" id="UP000621266"/>
    </source>
</evidence>
<reference evidence="3 4" key="1">
    <citation type="submission" date="2019-10" db="EMBL/GenBank/DDBJ databases">
        <title>Streptomyces tenebrisbrunneis sp.nov., an endogenous actinomycete isolated from of Lycium ruthenicum.</title>
        <authorList>
            <person name="Ma L."/>
        </authorList>
    </citation>
    <scope>NUCLEOTIDE SEQUENCE [LARGE SCALE GENOMIC DNA]</scope>
    <source>
        <strain evidence="3 4">TRM 66187</strain>
    </source>
</reference>
<name>A0ABQ7FHI2_9ACTN</name>
<accession>A0ABQ7FHI2</accession>
<evidence type="ECO:0000313" key="3">
    <source>
        <dbReference type="EMBL" id="KAF4408285.1"/>
    </source>
</evidence>
<dbReference type="InterPro" id="IPR046151">
    <property type="entry name" value="DUF6153"/>
</dbReference>
<dbReference type="Proteomes" id="UP000621266">
    <property type="component" value="Unassembled WGS sequence"/>
</dbReference>
<feature type="compositionally biased region" description="Low complexity" evidence="1">
    <location>
        <begin position="84"/>
        <end position="93"/>
    </location>
</feature>
<keyword evidence="2" id="KW-0732">Signal</keyword>
<feature type="region of interest" description="Disordered" evidence="1">
    <location>
        <begin position="42"/>
        <end position="94"/>
    </location>
</feature>
<dbReference type="RefSeq" id="WP_156206317.1">
    <property type="nucleotide sequence ID" value="NZ_WHPN01000281.1"/>
</dbReference>
<feature type="signal peptide" evidence="2">
    <location>
        <begin position="1"/>
        <end position="39"/>
    </location>
</feature>
<gene>
    <name evidence="3" type="ORF">GCU69_15155</name>
</gene>
<keyword evidence="4" id="KW-1185">Reference proteome</keyword>
<proteinExistence type="predicted"/>
<dbReference type="Pfam" id="PF19650">
    <property type="entry name" value="DUF6153"/>
    <property type="match status" value="1"/>
</dbReference>
<feature type="chain" id="PRO_5047286160" evidence="2">
    <location>
        <begin position="40"/>
        <end position="210"/>
    </location>
</feature>
<evidence type="ECO:0000256" key="1">
    <source>
        <dbReference type="SAM" id="MobiDB-lite"/>
    </source>
</evidence>
<dbReference type="EMBL" id="WHPN01000281">
    <property type="protein sequence ID" value="KAF4408285.1"/>
    <property type="molecule type" value="Genomic_DNA"/>
</dbReference>
<sequence length="210" mass="22033">MSSKARFFPARQQPVRRTRALFVLTLLAGLLGMHGLAPAAALPTAHGHGSGPGHHAQQVRPAQHTGPAQPIRHTGPVQPAQHGHPVPHLVSHPVPHDVRHHIRDVRDTQDHVREHVRHRGQDRQHAQHGAGERHAGASLCHRVPGEPGGHSVHADQSCSSAAVSAAVSLPGLTPSVGEVPAAGHAPARGAHGPPGGRAPPTLAELQLLRI</sequence>
<feature type="region of interest" description="Disordered" evidence="1">
    <location>
        <begin position="181"/>
        <end position="200"/>
    </location>
</feature>
<organism evidence="3 4">
    <name type="scientific">Streptomyces lycii</name>
    <dbReference type="NCBI Taxonomy" id="2654337"/>
    <lineage>
        <taxon>Bacteria</taxon>
        <taxon>Bacillati</taxon>
        <taxon>Actinomycetota</taxon>
        <taxon>Actinomycetes</taxon>
        <taxon>Kitasatosporales</taxon>
        <taxon>Streptomycetaceae</taxon>
        <taxon>Streptomyces</taxon>
    </lineage>
</organism>
<protein>
    <submittedName>
        <fullName evidence="3">Uncharacterized protein</fullName>
    </submittedName>
</protein>
<comment type="caution">
    <text evidence="3">The sequence shown here is derived from an EMBL/GenBank/DDBJ whole genome shotgun (WGS) entry which is preliminary data.</text>
</comment>
<feature type="compositionally biased region" description="Low complexity" evidence="1">
    <location>
        <begin position="181"/>
        <end position="191"/>
    </location>
</feature>